<dbReference type="OMA" id="CSHHKSK"/>
<dbReference type="Proteomes" id="UP000790787">
    <property type="component" value="Chromosome 10"/>
</dbReference>
<evidence type="ECO:0000256" key="2">
    <source>
        <dbReference type="ARBA" id="ARBA00022692"/>
    </source>
</evidence>
<reference evidence="8" key="2">
    <citation type="submission" date="2025-08" db="UniProtKB">
        <authorList>
            <consortium name="RefSeq"/>
        </authorList>
    </citation>
    <scope>IDENTIFICATION</scope>
    <source>
        <tissue evidence="8">Leaf</tissue>
    </source>
</reference>
<keyword evidence="4 5" id="KW-0472">Membrane</keyword>
<name>A0A1S4AV71_TOBAC</name>
<dbReference type="OrthoDB" id="1426517at2759"/>
<gene>
    <name evidence="8" type="primary">LOC107801714</name>
</gene>
<dbReference type="Pfam" id="PF03168">
    <property type="entry name" value="LEA_2"/>
    <property type="match status" value="1"/>
</dbReference>
<dbReference type="KEGG" id="nta:107801714"/>
<keyword evidence="3 5" id="KW-1133">Transmembrane helix</keyword>
<dbReference type="GO" id="GO:0005886">
    <property type="term" value="C:plasma membrane"/>
    <property type="evidence" value="ECO:0000318"/>
    <property type="project" value="GO_Central"/>
</dbReference>
<evidence type="ECO:0000256" key="3">
    <source>
        <dbReference type="ARBA" id="ARBA00022989"/>
    </source>
</evidence>
<dbReference type="PaxDb" id="4097-A0A1S4AV71"/>
<dbReference type="AlphaFoldDB" id="A0A1S4AV71"/>
<keyword evidence="2 5" id="KW-0812">Transmembrane</keyword>
<accession>A0A1S4AV71</accession>
<feature type="transmembrane region" description="Helical" evidence="5">
    <location>
        <begin position="20"/>
        <end position="42"/>
    </location>
</feature>
<evidence type="ECO:0000256" key="4">
    <source>
        <dbReference type="ARBA" id="ARBA00023136"/>
    </source>
</evidence>
<dbReference type="RefSeq" id="XP_016480574.1">
    <property type="nucleotide sequence ID" value="XM_016625088.2"/>
</dbReference>
<evidence type="ECO:0000259" key="6">
    <source>
        <dbReference type="Pfam" id="PF03168"/>
    </source>
</evidence>
<dbReference type="GO" id="GO:0098542">
    <property type="term" value="P:defense response to other organism"/>
    <property type="evidence" value="ECO:0007669"/>
    <property type="project" value="InterPro"/>
</dbReference>
<dbReference type="STRING" id="4097.A0A1S4AV71"/>
<evidence type="ECO:0000256" key="5">
    <source>
        <dbReference type="SAM" id="Phobius"/>
    </source>
</evidence>
<proteinExistence type="predicted"/>
<sequence>MSEKKCSHHKGKKKKIVRRICAAILIFLFLVLLTILIVWAVLQPKKPRFILQDTTIFTFNVSAPNIFSTSIQATVYARNPNSNIGIYYDKMDIYATYHNQQITYYTQIPPVYQGHKDVNIWSPFVFGNNVPIAPYNGPGLTEDQQNGGVWLDFKIDGRVKWKVGSVTTGHYHLHVTCSAYVPLGDHPANGGIVVGSNAVKYQLSRSCDVSV</sequence>
<dbReference type="RefSeq" id="XP_016480574.1">
    <property type="nucleotide sequence ID" value="XM_016625088.1"/>
</dbReference>
<dbReference type="GO" id="GO:0009506">
    <property type="term" value="C:plasmodesma"/>
    <property type="evidence" value="ECO:0000318"/>
    <property type="project" value="GO_Central"/>
</dbReference>
<evidence type="ECO:0000313" key="7">
    <source>
        <dbReference type="Proteomes" id="UP000790787"/>
    </source>
</evidence>
<protein>
    <submittedName>
        <fullName evidence="8">NDR1/HIN1-like protein 1</fullName>
    </submittedName>
    <submittedName>
        <fullName evidence="8">Protein YLS9-like</fullName>
    </submittedName>
</protein>
<dbReference type="InterPro" id="IPR044839">
    <property type="entry name" value="NDR1-like"/>
</dbReference>
<evidence type="ECO:0000256" key="1">
    <source>
        <dbReference type="ARBA" id="ARBA00004167"/>
    </source>
</evidence>
<evidence type="ECO:0000313" key="8">
    <source>
        <dbReference type="RefSeq" id="XP_016480574.1"/>
    </source>
</evidence>
<organism evidence="7 8">
    <name type="scientific">Nicotiana tabacum</name>
    <name type="common">Common tobacco</name>
    <dbReference type="NCBI Taxonomy" id="4097"/>
    <lineage>
        <taxon>Eukaryota</taxon>
        <taxon>Viridiplantae</taxon>
        <taxon>Streptophyta</taxon>
        <taxon>Embryophyta</taxon>
        <taxon>Tracheophyta</taxon>
        <taxon>Spermatophyta</taxon>
        <taxon>Magnoliopsida</taxon>
        <taxon>eudicotyledons</taxon>
        <taxon>Gunneridae</taxon>
        <taxon>Pentapetalae</taxon>
        <taxon>asterids</taxon>
        <taxon>lamiids</taxon>
        <taxon>Solanales</taxon>
        <taxon>Solanaceae</taxon>
        <taxon>Nicotianoideae</taxon>
        <taxon>Nicotianeae</taxon>
        <taxon>Nicotiana</taxon>
    </lineage>
</organism>
<feature type="domain" description="Late embryogenesis abundant protein LEA-2 subgroup" evidence="6">
    <location>
        <begin position="75"/>
        <end position="177"/>
    </location>
</feature>
<dbReference type="PANTHER" id="PTHR31415">
    <property type="entry name" value="OS05G0367900 PROTEIN"/>
    <property type="match status" value="1"/>
</dbReference>
<comment type="subcellular location">
    <subcellularLocation>
        <location evidence="1">Membrane</location>
        <topology evidence="1">Single-pass membrane protein</topology>
    </subcellularLocation>
</comment>
<dbReference type="PANTHER" id="PTHR31415:SF51">
    <property type="entry name" value="LATE EMBRYOGENESIS ABUNDANT (LEA) HYDROXYPROLINE-RICH GLYCOPROTEIN FAMILY"/>
    <property type="match status" value="1"/>
</dbReference>
<reference evidence="7" key="1">
    <citation type="journal article" date="2014" name="Nat. Commun.">
        <title>The tobacco genome sequence and its comparison with those of tomato and potato.</title>
        <authorList>
            <person name="Sierro N."/>
            <person name="Battey J.N."/>
            <person name="Ouadi S."/>
            <person name="Bakaher N."/>
            <person name="Bovet L."/>
            <person name="Willig A."/>
            <person name="Goepfert S."/>
            <person name="Peitsch M.C."/>
            <person name="Ivanov N.V."/>
        </authorList>
    </citation>
    <scope>NUCLEOTIDE SEQUENCE [LARGE SCALE GENOMIC DNA]</scope>
</reference>
<dbReference type="GeneID" id="107801714"/>
<keyword evidence="7" id="KW-1185">Reference proteome</keyword>
<dbReference type="InterPro" id="IPR004864">
    <property type="entry name" value="LEA_2"/>
</dbReference>